<name>A0A3M2RYR2_9HYPO</name>
<keyword evidence="3" id="KW-0560">Oxidoreductase</keyword>
<keyword evidence="6" id="KW-1185">Reference proteome</keyword>
<dbReference type="PANTHER" id="PTHR46865">
    <property type="entry name" value="OXIDOREDUCTASE-RELATED"/>
    <property type="match status" value="1"/>
</dbReference>
<dbReference type="SUPFAM" id="SSF51905">
    <property type="entry name" value="FAD/NAD(P)-binding domain"/>
    <property type="match status" value="1"/>
</dbReference>
<dbReference type="STRING" id="2010991.A0A3M2RYR2"/>
<dbReference type="Proteomes" id="UP000277212">
    <property type="component" value="Unassembled WGS sequence"/>
</dbReference>
<evidence type="ECO:0000256" key="2">
    <source>
        <dbReference type="ARBA" id="ARBA00022827"/>
    </source>
</evidence>
<comment type="caution">
    <text evidence="5">The sequence shown here is derived from an EMBL/GenBank/DDBJ whole genome shotgun (WGS) entry which is preliminary data.</text>
</comment>
<dbReference type="Gene3D" id="3.50.50.60">
    <property type="entry name" value="FAD/NAD(P)-binding domain"/>
    <property type="match status" value="1"/>
</dbReference>
<keyword evidence="1" id="KW-0285">Flavoprotein</keyword>
<feature type="domain" description="FAD-binding" evidence="4">
    <location>
        <begin position="5"/>
        <end position="175"/>
    </location>
</feature>
<accession>A0A3M2RYR2</accession>
<dbReference type="InterPro" id="IPR002938">
    <property type="entry name" value="FAD-bd"/>
</dbReference>
<dbReference type="GO" id="GO:0016491">
    <property type="term" value="F:oxidoreductase activity"/>
    <property type="evidence" value="ECO:0007669"/>
    <property type="project" value="UniProtKB-KW"/>
</dbReference>
<protein>
    <recommendedName>
        <fullName evidence="4">FAD-binding domain-containing protein</fullName>
    </recommendedName>
</protein>
<dbReference type="InterPro" id="IPR051704">
    <property type="entry name" value="FAD_aromatic-hydroxylase"/>
</dbReference>
<evidence type="ECO:0000256" key="3">
    <source>
        <dbReference type="ARBA" id="ARBA00023002"/>
    </source>
</evidence>
<dbReference type="AlphaFoldDB" id="A0A3M2RYR2"/>
<dbReference type="GO" id="GO:0071949">
    <property type="term" value="F:FAD binding"/>
    <property type="evidence" value="ECO:0007669"/>
    <property type="project" value="InterPro"/>
</dbReference>
<keyword evidence="2" id="KW-0274">FAD</keyword>
<dbReference type="OrthoDB" id="655030at2759"/>
<evidence type="ECO:0000313" key="5">
    <source>
        <dbReference type="EMBL" id="RMJ10349.1"/>
    </source>
</evidence>
<reference evidence="5 6" key="1">
    <citation type="submission" date="2017-06" db="EMBL/GenBank/DDBJ databases">
        <title>Comparative genomic analysis of Ambrosia Fusariam Clade fungi.</title>
        <authorList>
            <person name="Stajich J.E."/>
            <person name="Carrillo J."/>
            <person name="Kijimoto T."/>
            <person name="Eskalen A."/>
            <person name="O'Donnell K."/>
            <person name="Kasson M."/>
        </authorList>
    </citation>
    <scope>NUCLEOTIDE SEQUENCE [LARGE SCALE GENOMIC DNA]</scope>
    <source>
        <strain evidence="5">UCR3666</strain>
    </source>
</reference>
<dbReference type="InterPro" id="IPR036188">
    <property type="entry name" value="FAD/NAD-bd_sf"/>
</dbReference>
<dbReference type="EMBL" id="NKUJ01000206">
    <property type="protein sequence ID" value="RMJ10349.1"/>
    <property type="molecule type" value="Genomic_DNA"/>
</dbReference>
<sequence length="434" mass="47654">MESLRVLIVGGGIAGPALAHWLSRVGANITLIERSPGIRAYGQQLDLRAQGVPMMKRMGIEDAIRAVTVHESGTQLIDLNGQTKAFFPAAPSGTGKQSFTSEYEIMRGDFVRIIYGLTEKHKNVKHLFSTTIDSFTQDPEDDPTGKVHVKFHDGHNEDFDLVVAADGTGSKTRKLMLGPDAPDPRHRLGGNIGFFSVPSKSGDSDRMTFCHLPGSNVSRVIGTRKDCPELTRVYMQMRGNDPDLDAAHKSGDLAELKKAWSDLYQGGGWDCDRFMKALRDAPEANDLYSTPLEEVRLPEESWSKGRVVLLGDAAHSQTANGFGCTFALVGAYVLAGEIATLYRKDMLSPTAAVVQGAKNYEKRYRPIATSKYGGNQWIKALISPRTSFGIWCLHSFARVVSHFQFDQGAGLDAKTSAWKLPDYPELQEGVTEMK</sequence>
<gene>
    <name evidence="5" type="ORF">CDV36_010015</name>
</gene>
<evidence type="ECO:0000256" key="1">
    <source>
        <dbReference type="ARBA" id="ARBA00022630"/>
    </source>
</evidence>
<proteinExistence type="predicted"/>
<dbReference type="PANTHER" id="PTHR46865:SF2">
    <property type="entry name" value="MONOOXYGENASE"/>
    <property type="match status" value="1"/>
</dbReference>
<dbReference type="Pfam" id="PF01494">
    <property type="entry name" value="FAD_binding_3"/>
    <property type="match status" value="1"/>
</dbReference>
<evidence type="ECO:0000259" key="4">
    <source>
        <dbReference type="Pfam" id="PF01494"/>
    </source>
</evidence>
<organism evidence="5 6">
    <name type="scientific">Fusarium kuroshium</name>
    <dbReference type="NCBI Taxonomy" id="2010991"/>
    <lineage>
        <taxon>Eukaryota</taxon>
        <taxon>Fungi</taxon>
        <taxon>Dikarya</taxon>
        <taxon>Ascomycota</taxon>
        <taxon>Pezizomycotina</taxon>
        <taxon>Sordariomycetes</taxon>
        <taxon>Hypocreomycetidae</taxon>
        <taxon>Hypocreales</taxon>
        <taxon>Nectriaceae</taxon>
        <taxon>Fusarium</taxon>
        <taxon>Fusarium solani species complex</taxon>
    </lineage>
</organism>
<dbReference type="PRINTS" id="PR00420">
    <property type="entry name" value="RNGMNOXGNASE"/>
</dbReference>
<evidence type="ECO:0000313" key="6">
    <source>
        <dbReference type="Proteomes" id="UP000277212"/>
    </source>
</evidence>